<sequence length="483" mass="53713">MPESLVSQEASGASMHVIITPALPETSTTPSPPRLRHPTVAQREEQGRAARERASRSAHARWKPSADRLDPVALLESQTPARLPELVPLRYGRMLASPFAFLRGSAIVMAHDLARTPNSGITVQLCGDCHLSNFGVYASPERALLFDLNDFDETLPGPFEWDVKRLATSFVVAARSNDFSARQSRRAAQVAVLSYRETMRRFAEMRELELWYHRIEATQLLEMLDQIVSGRAAKMAKTDMAKARRKDSLQALDKLTTFVDGQRRFISDPPLLVPLSSGSHEERIREEFRTYRESLQDDRHDLLMRYRVADIARKVVGVGSVGTRAYIILLLGRDANDPLLLQVKQANHSVLEPHLAPSRYANQGQRVIAGQRLLQAASDIFLGWNRGSDGNDYYWRQLRDMKGSAEVSLLGPDGLQLYAAICGGALARAHARSGDRITIAAYMGKGEAFDEAITAFAERYADQTERDHEALAAAVKEGRIVAA</sequence>
<dbReference type="PANTHER" id="PTHR39441:SF1">
    <property type="entry name" value="DUF2252 DOMAIN-CONTAINING PROTEIN"/>
    <property type="match status" value="1"/>
</dbReference>
<evidence type="ECO:0000313" key="3">
    <source>
        <dbReference type="Proteomes" id="UP001193081"/>
    </source>
</evidence>
<dbReference type="EMBL" id="SIJK02000074">
    <property type="protein sequence ID" value="MBP1468535.1"/>
    <property type="molecule type" value="Genomic_DNA"/>
</dbReference>
<evidence type="ECO:0000313" key="2">
    <source>
        <dbReference type="EMBL" id="MBP1468535.1"/>
    </source>
</evidence>
<comment type="caution">
    <text evidence="2">The sequence shown here is derived from an EMBL/GenBank/DDBJ whole genome shotgun (WGS) entry which is preliminary data.</text>
</comment>
<feature type="compositionally biased region" description="Basic and acidic residues" evidence="1">
    <location>
        <begin position="42"/>
        <end position="55"/>
    </location>
</feature>
<dbReference type="PANTHER" id="PTHR39441">
    <property type="entry name" value="DUF2252 DOMAIN-CONTAINING PROTEIN"/>
    <property type="match status" value="1"/>
</dbReference>
<dbReference type="InterPro" id="IPR018721">
    <property type="entry name" value="DUF2252"/>
</dbReference>
<feature type="compositionally biased region" description="Polar residues" evidence="1">
    <location>
        <begin position="1"/>
        <end position="11"/>
    </location>
</feature>
<reference evidence="2 3" key="1">
    <citation type="submission" date="2021-03" db="EMBL/GenBank/DDBJ databases">
        <authorList>
            <person name="Grouzdev D.S."/>
        </authorList>
    </citation>
    <scope>NUCLEOTIDE SEQUENCE [LARGE SCALE GENOMIC DNA]</scope>
    <source>
        <strain evidence="2 3">M50-1</strain>
    </source>
</reference>
<protein>
    <submittedName>
        <fullName evidence="2">DUF2252 domain-containing protein</fullName>
    </submittedName>
</protein>
<feature type="region of interest" description="Disordered" evidence="1">
    <location>
        <begin position="1"/>
        <end position="64"/>
    </location>
</feature>
<dbReference type="RefSeq" id="WP_205712735.1">
    <property type="nucleotide sequence ID" value="NZ_SIJK02000074.1"/>
</dbReference>
<name>A0ABS4DGH5_9CHLR</name>
<dbReference type="Proteomes" id="UP001193081">
    <property type="component" value="Unassembled WGS sequence"/>
</dbReference>
<accession>A0ABS4DGH5</accession>
<evidence type="ECO:0000256" key="1">
    <source>
        <dbReference type="SAM" id="MobiDB-lite"/>
    </source>
</evidence>
<gene>
    <name evidence="2" type="ORF">EYB53_022675</name>
</gene>
<proteinExistence type="predicted"/>
<organism evidence="2 3">
    <name type="scientific">Candidatus Chloroploca mongolica</name>
    <dbReference type="NCBI Taxonomy" id="2528176"/>
    <lineage>
        <taxon>Bacteria</taxon>
        <taxon>Bacillati</taxon>
        <taxon>Chloroflexota</taxon>
        <taxon>Chloroflexia</taxon>
        <taxon>Chloroflexales</taxon>
        <taxon>Chloroflexineae</taxon>
        <taxon>Oscillochloridaceae</taxon>
        <taxon>Candidatus Chloroploca</taxon>
    </lineage>
</organism>
<keyword evidence="3" id="KW-1185">Reference proteome</keyword>
<dbReference type="Pfam" id="PF10009">
    <property type="entry name" value="DUF2252"/>
    <property type="match status" value="1"/>
</dbReference>